<feature type="transmembrane region" description="Helical" evidence="1">
    <location>
        <begin position="21"/>
        <end position="40"/>
    </location>
</feature>
<keyword evidence="1" id="KW-0812">Transmembrane</keyword>
<dbReference type="EMBL" id="BK015226">
    <property type="protein sequence ID" value="DAD96941.1"/>
    <property type="molecule type" value="Genomic_DNA"/>
</dbReference>
<evidence type="ECO:0000256" key="1">
    <source>
        <dbReference type="SAM" id="Phobius"/>
    </source>
</evidence>
<sequence>MQVFYFLEEKLIMLIQKRSKIFIVNFYTTRIILVISEWSAEIN</sequence>
<evidence type="ECO:0000313" key="2">
    <source>
        <dbReference type="EMBL" id="DAD96941.1"/>
    </source>
</evidence>
<organism evidence="2">
    <name type="scientific">Siphoviridae sp. ctuHu10</name>
    <dbReference type="NCBI Taxonomy" id="2826502"/>
    <lineage>
        <taxon>Viruses</taxon>
        <taxon>Duplodnaviria</taxon>
        <taxon>Heunggongvirae</taxon>
        <taxon>Uroviricota</taxon>
        <taxon>Caudoviricetes</taxon>
    </lineage>
</organism>
<reference evidence="2" key="1">
    <citation type="journal article" date="2021" name="Proc. Natl. Acad. Sci. U.S.A.">
        <title>A Catalog of Tens of Thousands of Viruses from Human Metagenomes Reveals Hidden Associations with Chronic Diseases.</title>
        <authorList>
            <person name="Tisza M.J."/>
            <person name="Buck C.B."/>
        </authorList>
    </citation>
    <scope>NUCLEOTIDE SEQUENCE</scope>
    <source>
        <strain evidence="2">CtuHu10</strain>
    </source>
</reference>
<protein>
    <submittedName>
        <fullName evidence="2">Uncharacterized protein</fullName>
    </submittedName>
</protein>
<accession>A0A8S5NQ51</accession>
<keyword evidence="1" id="KW-1133">Transmembrane helix</keyword>
<proteinExistence type="predicted"/>
<keyword evidence="1" id="KW-0472">Membrane</keyword>
<name>A0A8S5NQ51_9CAUD</name>